<reference evidence="2 3" key="1">
    <citation type="journal article" date="2019" name="Int. J. Syst. Evol. Microbiol.">
        <title>The Global Catalogue of Microorganisms (GCM) 10K type strain sequencing project: providing services to taxonomists for standard genome sequencing and annotation.</title>
        <authorList>
            <consortium name="The Broad Institute Genomics Platform"/>
            <consortium name="The Broad Institute Genome Sequencing Center for Infectious Disease"/>
            <person name="Wu L."/>
            <person name="Ma J."/>
        </authorList>
    </citation>
    <scope>NUCLEOTIDE SEQUENCE [LARGE SCALE GENOMIC DNA]</scope>
    <source>
        <strain evidence="2 3">JCM 9383</strain>
    </source>
</reference>
<name>A0ABN3V0B5_9PSEU</name>
<keyword evidence="3" id="KW-1185">Reference proteome</keyword>
<protein>
    <submittedName>
        <fullName evidence="2">Uncharacterized protein</fullName>
    </submittedName>
</protein>
<gene>
    <name evidence="2" type="ORF">GCM10010470_01690</name>
</gene>
<proteinExistence type="predicted"/>
<evidence type="ECO:0000313" key="3">
    <source>
        <dbReference type="Proteomes" id="UP001500979"/>
    </source>
</evidence>
<evidence type="ECO:0000313" key="2">
    <source>
        <dbReference type="EMBL" id="GAA2773625.1"/>
    </source>
</evidence>
<feature type="region of interest" description="Disordered" evidence="1">
    <location>
        <begin position="1"/>
        <end position="20"/>
    </location>
</feature>
<sequence>MITPYPNTQTREEAIAMRPDTRPITNRIAYRACVQGEQPAEILAPADRERLVYELHHHGWTDIEIAAHTRMTTYTVGRIRTRLGLGANHGRAA</sequence>
<evidence type="ECO:0000256" key="1">
    <source>
        <dbReference type="SAM" id="MobiDB-lite"/>
    </source>
</evidence>
<organism evidence="2 3">
    <name type="scientific">Saccharopolyspora taberi</name>
    <dbReference type="NCBI Taxonomy" id="60895"/>
    <lineage>
        <taxon>Bacteria</taxon>
        <taxon>Bacillati</taxon>
        <taxon>Actinomycetota</taxon>
        <taxon>Actinomycetes</taxon>
        <taxon>Pseudonocardiales</taxon>
        <taxon>Pseudonocardiaceae</taxon>
        <taxon>Saccharopolyspora</taxon>
    </lineage>
</organism>
<accession>A0ABN3V0B5</accession>
<dbReference type="Proteomes" id="UP001500979">
    <property type="component" value="Unassembled WGS sequence"/>
</dbReference>
<dbReference type="EMBL" id="BAAAUX010000001">
    <property type="protein sequence ID" value="GAA2773625.1"/>
    <property type="molecule type" value="Genomic_DNA"/>
</dbReference>
<comment type="caution">
    <text evidence="2">The sequence shown here is derived from an EMBL/GenBank/DDBJ whole genome shotgun (WGS) entry which is preliminary data.</text>
</comment>
<feature type="compositionally biased region" description="Basic and acidic residues" evidence="1">
    <location>
        <begin position="10"/>
        <end position="20"/>
    </location>
</feature>